<feature type="region of interest" description="Disordered" evidence="1">
    <location>
        <begin position="223"/>
        <end position="264"/>
    </location>
</feature>
<evidence type="ECO:0000256" key="1">
    <source>
        <dbReference type="SAM" id="MobiDB-lite"/>
    </source>
</evidence>
<organism evidence="2 3">
    <name type="scientific">Meganyctiphanes norvegica</name>
    <name type="common">Northern krill</name>
    <name type="synonym">Thysanopoda norvegica</name>
    <dbReference type="NCBI Taxonomy" id="48144"/>
    <lineage>
        <taxon>Eukaryota</taxon>
        <taxon>Metazoa</taxon>
        <taxon>Ecdysozoa</taxon>
        <taxon>Arthropoda</taxon>
        <taxon>Crustacea</taxon>
        <taxon>Multicrustacea</taxon>
        <taxon>Malacostraca</taxon>
        <taxon>Eumalacostraca</taxon>
        <taxon>Eucarida</taxon>
        <taxon>Euphausiacea</taxon>
        <taxon>Euphausiidae</taxon>
        <taxon>Meganyctiphanes</taxon>
    </lineage>
</organism>
<sequence>MVRGAGAWLQGCCRGGPLQLVLTWPLLRPGQHHLSWIVMPLMLLLLLLGLLLPPACAAQVIHHDNSTKLQEVPVPDLSPVFPRPSPSNTLSPGISAPLPMLKSTPSTHGGYYANEIQKHSAPRIPDTGYREGQYDSHDTTSLSAKIPDDMVMTGQTNEIINHRILGDLCEGCGKERKRKKRELFVGEELGVRQILRVTSGGGIEKVKVKDKDGVVDEEKRDLLPYPEDGQQHHHHRPWWRRGHLGRPGHRGHKHRHNKRKDKHHKDDLDYTVDFDADDPGKGMGKYIRPNYVNTWDDHISGLTAPASLSEALEANQRALELTHRSSVNPSSMFGGPHLALPTSTPLKNSDVGKVTHRENIAQTLDDAKSLPQSWADSLIFDELAYPRKSSGLQQEASTQEFLSQLGPHKDQLYLAKVSPGEAAAIIQDSNKPTPSVLHPGHNFNSREEKEE</sequence>
<dbReference type="EMBL" id="CAXKWB010013759">
    <property type="protein sequence ID" value="CAL4108432.1"/>
    <property type="molecule type" value="Genomic_DNA"/>
</dbReference>
<feature type="region of interest" description="Disordered" evidence="1">
    <location>
        <begin position="424"/>
        <end position="451"/>
    </location>
</feature>
<feature type="compositionally biased region" description="Basic and acidic residues" evidence="1">
    <location>
        <begin position="128"/>
        <end position="138"/>
    </location>
</feature>
<protein>
    <submittedName>
        <fullName evidence="2">Uncharacterized protein</fullName>
    </submittedName>
</protein>
<evidence type="ECO:0000313" key="3">
    <source>
        <dbReference type="Proteomes" id="UP001497623"/>
    </source>
</evidence>
<feature type="non-terminal residue" evidence="2">
    <location>
        <position position="451"/>
    </location>
</feature>
<feature type="compositionally biased region" description="Basic residues" evidence="1">
    <location>
        <begin position="232"/>
        <end position="263"/>
    </location>
</feature>
<keyword evidence="3" id="KW-1185">Reference proteome</keyword>
<feature type="region of interest" description="Disordered" evidence="1">
    <location>
        <begin position="122"/>
        <end position="141"/>
    </location>
</feature>
<dbReference type="Proteomes" id="UP001497623">
    <property type="component" value="Unassembled WGS sequence"/>
</dbReference>
<comment type="caution">
    <text evidence="2">The sequence shown here is derived from an EMBL/GenBank/DDBJ whole genome shotgun (WGS) entry which is preliminary data.</text>
</comment>
<gene>
    <name evidence="2" type="ORF">MNOR_LOCUS18888</name>
</gene>
<accession>A0AAV2R2M0</accession>
<evidence type="ECO:0000313" key="2">
    <source>
        <dbReference type="EMBL" id="CAL4108432.1"/>
    </source>
</evidence>
<name>A0AAV2R2M0_MEGNR</name>
<dbReference type="AlphaFoldDB" id="A0AAV2R2M0"/>
<reference evidence="2 3" key="1">
    <citation type="submission" date="2024-05" db="EMBL/GenBank/DDBJ databases">
        <authorList>
            <person name="Wallberg A."/>
        </authorList>
    </citation>
    <scope>NUCLEOTIDE SEQUENCE [LARGE SCALE GENOMIC DNA]</scope>
</reference>
<proteinExistence type="predicted"/>